<dbReference type="EMBL" id="BAABCJ010000001">
    <property type="protein sequence ID" value="GAA3696564.1"/>
    <property type="molecule type" value="Genomic_DNA"/>
</dbReference>
<accession>A0ABP7CUQ1</accession>
<name>A0ABP7CUQ1_9MICC</name>
<evidence type="ECO:0000313" key="1">
    <source>
        <dbReference type="EMBL" id="GAA3696564.1"/>
    </source>
</evidence>
<sequence length="62" mass="5802">MFAGVAVLGATGACAGEGAATAGAAAPNPVSTTAGRVAAARVLEAIRDRPGRLVAVRGALAA</sequence>
<organism evidence="1 2">
    <name type="scientific">Zhihengliuella alba</name>
    <dbReference type="NCBI Taxonomy" id="547018"/>
    <lineage>
        <taxon>Bacteria</taxon>
        <taxon>Bacillati</taxon>
        <taxon>Actinomycetota</taxon>
        <taxon>Actinomycetes</taxon>
        <taxon>Micrococcales</taxon>
        <taxon>Micrococcaceae</taxon>
        <taxon>Zhihengliuella</taxon>
    </lineage>
</organism>
<evidence type="ECO:0000313" key="2">
    <source>
        <dbReference type="Proteomes" id="UP001501536"/>
    </source>
</evidence>
<keyword evidence="2" id="KW-1185">Reference proteome</keyword>
<dbReference type="Proteomes" id="UP001501536">
    <property type="component" value="Unassembled WGS sequence"/>
</dbReference>
<protein>
    <submittedName>
        <fullName evidence="1">Uncharacterized protein</fullName>
    </submittedName>
</protein>
<gene>
    <name evidence="1" type="ORF">GCM10022377_06770</name>
</gene>
<comment type="caution">
    <text evidence="1">The sequence shown here is derived from an EMBL/GenBank/DDBJ whole genome shotgun (WGS) entry which is preliminary data.</text>
</comment>
<reference evidence="2" key="1">
    <citation type="journal article" date="2019" name="Int. J. Syst. Evol. Microbiol.">
        <title>The Global Catalogue of Microorganisms (GCM) 10K type strain sequencing project: providing services to taxonomists for standard genome sequencing and annotation.</title>
        <authorList>
            <consortium name="The Broad Institute Genomics Platform"/>
            <consortium name="The Broad Institute Genome Sequencing Center for Infectious Disease"/>
            <person name="Wu L."/>
            <person name="Ma J."/>
        </authorList>
    </citation>
    <scope>NUCLEOTIDE SEQUENCE [LARGE SCALE GENOMIC DNA]</scope>
    <source>
        <strain evidence="2">JCM 16961</strain>
    </source>
</reference>
<proteinExistence type="predicted"/>